<gene>
    <name evidence="1" type="ORF">ACH4OY_28970</name>
</gene>
<evidence type="ECO:0000313" key="1">
    <source>
        <dbReference type="EMBL" id="MFI0796688.1"/>
    </source>
</evidence>
<evidence type="ECO:0000313" key="2">
    <source>
        <dbReference type="Proteomes" id="UP001611075"/>
    </source>
</evidence>
<proteinExistence type="predicted"/>
<dbReference type="RefSeq" id="WP_396685042.1">
    <property type="nucleotide sequence ID" value="NZ_JBIRPU010000031.1"/>
</dbReference>
<name>A0ABW7SXD9_9ACTN</name>
<dbReference type="Proteomes" id="UP001611075">
    <property type="component" value="Unassembled WGS sequence"/>
</dbReference>
<dbReference type="EMBL" id="JBIRPU010000031">
    <property type="protein sequence ID" value="MFI0796688.1"/>
    <property type="molecule type" value="Genomic_DNA"/>
</dbReference>
<reference evidence="1 2" key="1">
    <citation type="submission" date="2024-10" db="EMBL/GenBank/DDBJ databases">
        <title>The Natural Products Discovery Center: Release of the First 8490 Sequenced Strains for Exploring Actinobacteria Biosynthetic Diversity.</title>
        <authorList>
            <person name="Kalkreuter E."/>
            <person name="Kautsar S.A."/>
            <person name="Yang D."/>
            <person name="Bader C.D."/>
            <person name="Teijaro C.N."/>
            <person name="Fluegel L."/>
            <person name="Davis C.M."/>
            <person name="Simpson J.R."/>
            <person name="Lauterbach L."/>
            <person name="Steele A.D."/>
            <person name="Gui C."/>
            <person name="Meng S."/>
            <person name="Li G."/>
            <person name="Viehrig K."/>
            <person name="Ye F."/>
            <person name="Su P."/>
            <person name="Kiefer A.F."/>
            <person name="Nichols A."/>
            <person name="Cepeda A.J."/>
            <person name="Yan W."/>
            <person name="Fan B."/>
            <person name="Jiang Y."/>
            <person name="Adhikari A."/>
            <person name="Zheng C.-J."/>
            <person name="Schuster L."/>
            <person name="Cowan T.M."/>
            <person name="Smanski M.J."/>
            <person name="Chevrette M.G."/>
            <person name="De Carvalho L.P.S."/>
            <person name="Shen B."/>
        </authorList>
    </citation>
    <scope>NUCLEOTIDE SEQUENCE [LARGE SCALE GENOMIC DNA]</scope>
    <source>
        <strain evidence="1 2">NPDC021253</strain>
    </source>
</reference>
<keyword evidence="2" id="KW-1185">Reference proteome</keyword>
<accession>A0ABW7SXD9</accession>
<sequence>MATATAVVLEAWATMGGTLSYGTGGETSCFLMARGKDHEAGNIWPAAIYPSGKFEVVFQHLSTRMPFDDLALREELRQRLNQLPGVNIAAAKLALRPGFPLTVLADADAREALVDHLRWFYDQAQLPGSDELLTI</sequence>
<organism evidence="1 2">
    <name type="scientific">Micromonospora rubida</name>
    <dbReference type="NCBI Taxonomy" id="2697657"/>
    <lineage>
        <taxon>Bacteria</taxon>
        <taxon>Bacillati</taxon>
        <taxon>Actinomycetota</taxon>
        <taxon>Actinomycetes</taxon>
        <taxon>Micromonosporales</taxon>
        <taxon>Micromonosporaceae</taxon>
        <taxon>Micromonospora</taxon>
    </lineage>
</organism>
<comment type="caution">
    <text evidence="1">The sequence shown here is derived from an EMBL/GenBank/DDBJ whole genome shotgun (WGS) entry which is preliminary data.</text>
</comment>
<protein>
    <submittedName>
        <fullName evidence="1">Uncharacterized protein</fullName>
    </submittedName>
</protein>